<dbReference type="Pfam" id="PF06030">
    <property type="entry name" value="WxLIP_PGBD"/>
    <property type="match status" value="1"/>
</dbReference>
<gene>
    <name evidence="5" type="ORF">DY048_06585</name>
</gene>
<dbReference type="Proteomes" id="UP000767392">
    <property type="component" value="Unassembled WGS sequence"/>
</dbReference>
<evidence type="ECO:0000256" key="1">
    <source>
        <dbReference type="SAM" id="Phobius"/>
    </source>
</evidence>
<proteinExistence type="predicted"/>
<evidence type="ECO:0000313" key="5">
    <source>
        <dbReference type="EMBL" id="TPR12838.1"/>
    </source>
</evidence>
<organism evidence="5 6">
    <name type="scientific">Apilactobacillus timberlakei</name>
    <dbReference type="NCBI Taxonomy" id="2008380"/>
    <lineage>
        <taxon>Bacteria</taxon>
        <taxon>Bacillati</taxon>
        <taxon>Bacillota</taxon>
        <taxon>Bacilli</taxon>
        <taxon>Lactobacillales</taxon>
        <taxon>Lactobacillaceae</taxon>
        <taxon>Apilactobacillus</taxon>
    </lineage>
</organism>
<dbReference type="InterPro" id="IPR021759">
    <property type="entry name" value="WxLIP_HBD"/>
</dbReference>
<protein>
    <submittedName>
        <fullName evidence="5">DUF916 domain-containing protein</fullName>
    </submittedName>
</protein>
<sequence length="348" mass="38660">MKIHKFLFTFFTLIFCILGFSNYVNAENNNANIPFNMNAIHPSNQINKSTSYIDALYKPGETQQLQVKVRNSSSATQHFIVSINDATTSNGLAIDYTKSKQKLIGSPKISELIDGNANQAITMPGKSSKVVTFDLSMPKETFKGIIMGGISVYKDDRYYQQSNNDNKGVSINNKFVYSTAVLLRNQTGNVFPDLKMVDAKQAPANDAPAIVTTLKNDQRNFISGVKTTSTIKDSDGKKVAESSTSLGQIAPISQFDLSTPLKETLSPGDYTLDGNASASDGQKWDWHKSIHITQQNFDNTQKNIVTNKKPFPWAMVIIISLIAIILILIGLLIYLLLKRRNKDNKEYK</sequence>
<evidence type="ECO:0000259" key="3">
    <source>
        <dbReference type="Pfam" id="PF06030"/>
    </source>
</evidence>
<accession>A0ABY2YRX3</accession>
<keyword evidence="2" id="KW-0732">Signal</keyword>
<feature type="signal peptide" evidence="2">
    <location>
        <begin position="1"/>
        <end position="26"/>
    </location>
</feature>
<feature type="domain" description="WxL Interacting Protein peptidoglycan binding" evidence="3">
    <location>
        <begin position="35"/>
        <end position="153"/>
    </location>
</feature>
<dbReference type="EMBL" id="QUAM01000005">
    <property type="protein sequence ID" value="TPR12838.1"/>
    <property type="molecule type" value="Genomic_DNA"/>
</dbReference>
<dbReference type="Pfam" id="PF11797">
    <property type="entry name" value="WxLIP_HBD"/>
    <property type="match status" value="1"/>
</dbReference>
<evidence type="ECO:0000313" key="6">
    <source>
        <dbReference type="Proteomes" id="UP000767392"/>
    </source>
</evidence>
<evidence type="ECO:0000256" key="2">
    <source>
        <dbReference type="SAM" id="SignalP"/>
    </source>
</evidence>
<feature type="domain" description="WxL Interacting Protein host binding" evidence="4">
    <location>
        <begin position="167"/>
        <end position="298"/>
    </location>
</feature>
<keyword evidence="1" id="KW-0472">Membrane</keyword>
<name>A0ABY2YRX3_9LACO</name>
<reference evidence="5 6" key="1">
    <citation type="submission" date="2018-08" db="EMBL/GenBank/DDBJ databases">
        <title>Comparative genomics of wild bee and flower associated Lactobacillus reveals potential adaptation to the bee host.</title>
        <authorList>
            <person name="Vuong H.Q."/>
            <person name="Mcfrederick Q.S."/>
        </authorList>
    </citation>
    <scope>NUCLEOTIDE SEQUENCE [LARGE SCALE GENOMIC DNA]</scope>
    <source>
        <strain evidence="5 6">HV_04</strain>
    </source>
</reference>
<keyword evidence="1" id="KW-1133">Transmembrane helix</keyword>
<keyword evidence="1" id="KW-0812">Transmembrane</keyword>
<comment type="caution">
    <text evidence="5">The sequence shown here is derived from an EMBL/GenBank/DDBJ whole genome shotgun (WGS) entry which is preliminary data.</text>
</comment>
<keyword evidence="6" id="KW-1185">Reference proteome</keyword>
<feature type="chain" id="PRO_5047114622" evidence="2">
    <location>
        <begin position="27"/>
        <end position="348"/>
    </location>
</feature>
<dbReference type="RefSeq" id="WP_105988312.1">
    <property type="nucleotide sequence ID" value="NZ_POST01000005.1"/>
</dbReference>
<dbReference type="InterPro" id="IPR010317">
    <property type="entry name" value="WxLIP_PGBD"/>
</dbReference>
<evidence type="ECO:0000259" key="4">
    <source>
        <dbReference type="Pfam" id="PF11797"/>
    </source>
</evidence>
<feature type="transmembrane region" description="Helical" evidence="1">
    <location>
        <begin position="311"/>
        <end position="337"/>
    </location>
</feature>